<dbReference type="InterPro" id="IPR011044">
    <property type="entry name" value="Quino_amine_DH_bsu"/>
</dbReference>
<dbReference type="InterPro" id="IPR006311">
    <property type="entry name" value="TAT_signal"/>
</dbReference>
<dbReference type="PROSITE" id="PS51318">
    <property type="entry name" value="TAT"/>
    <property type="match status" value="1"/>
</dbReference>
<name>A0ABW2GSU6_9ACTN</name>
<feature type="chain" id="PRO_5047343725" description="WD40 repeat protein" evidence="2">
    <location>
        <begin position="27"/>
        <end position="314"/>
    </location>
</feature>
<dbReference type="PROSITE" id="PS51257">
    <property type="entry name" value="PROKAR_LIPOPROTEIN"/>
    <property type="match status" value="1"/>
</dbReference>
<feature type="signal peptide" evidence="2">
    <location>
        <begin position="1"/>
        <end position="26"/>
    </location>
</feature>
<keyword evidence="4" id="KW-1185">Reference proteome</keyword>
<evidence type="ECO:0000313" key="3">
    <source>
        <dbReference type="EMBL" id="MFC7241429.1"/>
    </source>
</evidence>
<evidence type="ECO:0000256" key="1">
    <source>
        <dbReference type="SAM" id="MobiDB-lite"/>
    </source>
</evidence>
<feature type="region of interest" description="Disordered" evidence="1">
    <location>
        <begin position="32"/>
        <end position="55"/>
    </location>
</feature>
<dbReference type="EMBL" id="JBHTAC010000002">
    <property type="protein sequence ID" value="MFC7241429.1"/>
    <property type="molecule type" value="Genomic_DNA"/>
</dbReference>
<protein>
    <recommendedName>
        <fullName evidence="5">WD40 repeat protein</fullName>
    </recommendedName>
</protein>
<evidence type="ECO:0000313" key="4">
    <source>
        <dbReference type="Proteomes" id="UP001596392"/>
    </source>
</evidence>
<gene>
    <name evidence="3" type="ORF">ACFQO7_02935</name>
</gene>
<evidence type="ECO:0008006" key="5">
    <source>
        <dbReference type="Google" id="ProtNLM"/>
    </source>
</evidence>
<accession>A0ABW2GSU6</accession>
<evidence type="ECO:0000256" key="2">
    <source>
        <dbReference type="SAM" id="SignalP"/>
    </source>
</evidence>
<keyword evidence="2" id="KW-0732">Signal</keyword>
<dbReference type="SUPFAM" id="SSF50969">
    <property type="entry name" value="YVTN repeat-like/Quinoprotein amine dehydrogenase"/>
    <property type="match status" value="1"/>
</dbReference>
<dbReference type="RefSeq" id="WP_376804899.1">
    <property type="nucleotide sequence ID" value="NZ_JBHTAC010000002.1"/>
</dbReference>
<proteinExistence type="predicted"/>
<sequence>MTSRPRHTRRKAIIGALLSAAAAATALSGCGAPPPGATPAPAGPTPSLSTLGETPQQLAGGWQVVAAGDRVLDRTRNAYVALTMPRGGVIDPTGSRYATDSGQLSIVEVAGGKTTKVDRVVRLGSPVDPWSADGARLVATINRKDPYAVGFAVIDAATGKFTEHWLDRTKYDCSNCAFVFTRDGKEVAMAIPDRSQGEAAELVRSVQLFDAGTGAPTRSLPVKAMPQSPFAWSPDGRQVVANPDILKEGDQVLVDTTTGEARPFPYPAVWATADTLLAKFDDGVLTLRPDGTVVADASLAAPLSAPLVLGPPAS</sequence>
<dbReference type="Proteomes" id="UP001596392">
    <property type="component" value="Unassembled WGS sequence"/>
</dbReference>
<feature type="compositionally biased region" description="Pro residues" evidence="1">
    <location>
        <begin position="32"/>
        <end position="44"/>
    </location>
</feature>
<reference evidence="4" key="1">
    <citation type="journal article" date="2019" name="Int. J. Syst. Evol. Microbiol.">
        <title>The Global Catalogue of Microorganisms (GCM) 10K type strain sequencing project: providing services to taxonomists for standard genome sequencing and annotation.</title>
        <authorList>
            <consortium name="The Broad Institute Genomics Platform"/>
            <consortium name="The Broad Institute Genome Sequencing Center for Infectious Disease"/>
            <person name="Wu L."/>
            <person name="Ma J."/>
        </authorList>
    </citation>
    <scope>NUCLEOTIDE SEQUENCE [LARGE SCALE GENOMIC DNA]</scope>
    <source>
        <strain evidence="4">CGMCC 1.9106</strain>
    </source>
</reference>
<organism evidence="3 4">
    <name type="scientific">Catellatospora aurea</name>
    <dbReference type="NCBI Taxonomy" id="1337874"/>
    <lineage>
        <taxon>Bacteria</taxon>
        <taxon>Bacillati</taxon>
        <taxon>Actinomycetota</taxon>
        <taxon>Actinomycetes</taxon>
        <taxon>Micromonosporales</taxon>
        <taxon>Micromonosporaceae</taxon>
        <taxon>Catellatospora</taxon>
    </lineage>
</organism>
<comment type="caution">
    <text evidence="3">The sequence shown here is derived from an EMBL/GenBank/DDBJ whole genome shotgun (WGS) entry which is preliminary data.</text>
</comment>
<dbReference type="InterPro" id="IPR015943">
    <property type="entry name" value="WD40/YVTN_repeat-like_dom_sf"/>
</dbReference>
<dbReference type="Gene3D" id="2.130.10.10">
    <property type="entry name" value="YVTN repeat-like/Quinoprotein amine dehydrogenase"/>
    <property type="match status" value="1"/>
</dbReference>